<reference evidence="4" key="1">
    <citation type="submission" date="2011-07" db="EMBL/GenBank/DDBJ databases">
        <authorList>
            <consortium name="Caenorhabditis brenneri Sequencing and Analysis Consortium"/>
            <person name="Wilson R.K."/>
        </authorList>
    </citation>
    <scope>NUCLEOTIDE SEQUENCE [LARGE SCALE GENOMIC DNA]</scope>
    <source>
        <strain evidence="4">PB2801</strain>
    </source>
</reference>
<feature type="compositionally biased region" description="Basic and acidic residues" evidence="1">
    <location>
        <begin position="452"/>
        <end position="465"/>
    </location>
</feature>
<name>G0M6U8_CAEBE</name>
<dbReference type="InParanoid" id="G0M6U8"/>
<proteinExistence type="predicted"/>
<dbReference type="Proteomes" id="UP000008068">
    <property type="component" value="Unassembled WGS sequence"/>
</dbReference>
<feature type="compositionally biased region" description="Basic and acidic residues" evidence="1">
    <location>
        <begin position="384"/>
        <end position="393"/>
    </location>
</feature>
<feature type="compositionally biased region" description="Basic residues" evidence="1">
    <location>
        <begin position="280"/>
        <end position="291"/>
    </location>
</feature>
<dbReference type="InterPro" id="IPR006570">
    <property type="entry name" value="SPK_dom"/>
</dbReference>
<evidence type="ECO:0000256" key="1">
    <source>
        <dbReference type="SAM" id="MobiDB-lite"/>
    </source>
</evidence>
<dbReference type="SMART" id="SM00583">
    <property type="entry name" value="SPK"/>
    <property type="match status" value="2"/>
</dbReference>
<feature type="compositionally biased region" description="Basic and acidic residues" evidence="1">
    <location>
        <begin position="319"/>
        <end position="331"/>
    </location>
</feature>
<dbReference type="OrthoDB" id="5808641at2759"/>
<dbReference type="Pfam" id="PF04435">
    <property type="entry name" value="SPK"/>
    <property type="match status" value="2"/>
</dbReference>
<feature type="compositionally biased region" description="Low complexity" evidence="1">
    <location>
        <begin position="332"/>
        <end position="358"/>
    </location>
</feature>
<organism evidence="4">
    <name type="scientific">Caenorhabditis brenneri</name>
    <name type="common">Nematode worm</name>
    <dbReference type="NCBI Taxonomy" id="135651"/>
    <lineage>
        <taxon>Eukaryota</taxon>
        <taxon>Metazoa</taxon>
        <taxon>Ecdysozoa</taxon>
        <taxon>Nematoda</taxon>
        <taxon>Chromadorea</taxon>
        <taxon>Rhabditida</taxon>
        <taxon>Rhabditina</taxon>
        <taxon>Rhabditomorpha</taxon>
        <taxon>Rhabditoidea</taxon>
        <taxon>Rhabditidae</taxon>
        <taxon>Peloderinae</taxon>
        <taxon>Caenorhabditis</taxon>
    </lineage>
</organism>
<feature type="region of interest" description="Disordered" evidence="1">
    <location>
        <begin position="277"/>
        <end position="472"/>
    </location>
</feature>
<dbReference type="EMBL" id="GL379786">
    <property type="protein sequence ID" value="EGT30145.1"/>
    <property type="molecule type" value="Genomic_DNA"/>
</dbReference>
<feature type="compositionally biased region" description="Low complexity" evidence="1">
    <location>
        <begin position="422"/>
        <end position="431"/>
    </location>
</feature>
<sequence length="634" mass="71360">MSQWCLRNWSSKPEIATLLDFLIEKANHARSPLNCMKLALEFQDSSDPLTDIKTILSRINRIRLKIYCMDNLDMETRAKLLFFLSVTVDCQSIGSVIKGKFCFDARHRIVYYESVDGKLKLKGVHGIKNKDRVSPAPSTQELIEEYFANRGKLNLSNHREQKQDMEMFIDFIFEKCNNISSPLIINQLIAEYNAYGSRKCRVTLEKRIDAYRQLLQDVKNLNIQTKVRHLFGLSAKLTEACLAELQQNAFVVVDNSKRIIEYNSYDGSLYLQGKHDSISKHHQTPTGKSKRQPVQGRLDPADTDGETSEEDSEEDLSYDADHDSDSDHQDRNTSSNDSDSNDSPSTSSPNTADPTNSSRIFDSKKSSSVVKINTREKTSHKRKTGDNNEDTHNSLKRSTNVKSYVPPSHDKFRTDDPDDYDPNSSSFNSSSKINGMGAGNNLGRLTNSSNNEEDHRQIRRIDKSNNSEGDGEIEMLSPTVTKKLKQAAPAPQVSVNAETKVLKVTACKALQCLASLANDIGNSLSKSVIQAVEEKIRKYEGSVEFIENSSLSRELQKFITVVTNDPPKICSDVSETVGFLRFLYKVKFAILYFQLKGMEGVLEMIKKLKRGGQYKKVSLEKVSAALQQSLDAIL</sequence>
<keyword evidence="4" id="KW-1185">Reference proteome</keyword>
<protein>
    <recommendedName>
        <fullName evidence="2">SPK domain-containing protein</fullName>
    </recommendedName>
</protein>
<dbReference type="AlphaFoldDB" id="G0M6U8"/>
<accession>G0M6U8</accession>
<evidence type="ECO:0000313" key="4">
    <source>
        <dbReference type="Proteomes" id="UP000008068"/>
    </source>
</evidence>
<dbReference type="InterPro" id="IPR053315">
    <property type="entry name" value="Peptidase_C14A"/>
</dbReference>
<evidence type="ECO:0000313" key="3">
    <source>
        <dbReference type="EMBL" id="EGT30145.1"/>
    </source>
</evidence>
<dbReference type="HOGENOM" id="CLU_431640_0_0_1"/>
<feature type="domain" description="SPK" evidence="2">
    <location>
        <begin position="164"/>
        <end position="273"/>
    </location>
</feature>
<feature type="domain" description="SPK" evidence="2">
    <location>
        <begin position="14"/>
        <end position="123"/>
    </location>
</feature>
<feature type="compositionally biased region" description="Acidic residues" evidence="1">
    <location>
        <begin position="301"/>
        <end position="318"/>
    </location>
</feature>
<dbReference type="PANTHER" id="PTHR23362">
    <property type="entry name" value="L-PLASTIN-RELATED"/>
    <property type="match status" value="1"/>
</dbReference>
<gene>
    <name evidence="3" type="ORF">CAEBREN_03870</name>
</gene>
<evidence type="ECO:0000259" key="2">
    <source>
        <dbReference type="SMART" id="SM00583"/>
    </source>
</evidence>
<dbReference type="PANTHER" id="PTHR23362:SF8">
    <property type="entry name" value="SPK DOMAIN-CONTAINING PROTEIN"/>
    <property type="match status" value="1"/>
</dbReference>